<reference evidence="1" key="1">
    <citation type="submission" date="2020-10" db="EMBL/GenBank/DDBJ databases">
        <title>Mucilaginibacter mali sp. nov., isolated from rhizosphere soil of apple orchard.</title>
        <authorList>
            <person name="Lee J.-S."/>
            <person name="Kim H.S."/>
            <person name="Kim J.-S."/>
        </authorList>
    </citation>
    <scope>NUCLEOTIDE SEQUENCE</scope>
    <source>
        <strain evidence="1">KCTC 22746</strain>
    </source>
</reference>
<dbReference type="EMBL" id="JADFFL010000002">
    <property type="protein sequence ID" value="MBE9661674.1"/>
    <property type="molecule type" value="Genomic_DNA"/>
</dbReference>
<proteinExistence type="predicted"/>
<protein>
    <submittedName>
        <fullName evidence="1">Uncharacterized protein</fullName>
    </submittedName>
</protein>
<gene>
    <name evidence="1" type="ORF">IRJ16_07235</name>
</gene>
<organism evidence="1 2">
    <name type="scientific">Mucilaginibacter myungsuensis</name>
    <dbReference type="NCBI Taxonomy" id="649104"/>
    <lineage>
        <taxon>Bacteria</taxon>
        <taxon>Pseudomonadati</taxon>
        <taxon>Bacteroidota</taxon>
        <taxon>Sphingobacteriia</taxon>
        <taxon>Sphingobacteriales</taxon>
        <taxon>Sphingobacteriaceae</taxon>
        <taxon>Mucilaginibacter</taxon>
    </lineage>
</organism>
<dbReference type="AlphaFoldDB" id="A0A929KU97"/>
<keyword evidence="2" id="KW-1185">Reference proteome</keyword>
<dbReference type="Proteomes" id="UP000622475">
    <property type="component" value="Unassembled WGS sequence"/>
</dbReference>
<accession>A0A929KU97</accession>
<comment type="caution">
    <text evidence="1">The sequence shown here is derived from an EMBL/GenBank/DDBJ whole genome shotgun (WGS) entry which is preliminary data.</text>
</comment>
<dbReference type="RefSeq" id="WP_194110852.1">
    <property type="nucleotide sequence ID" value="NZ_JADFFL010000002.1"/>
</dbReference>
<sequence length="295" mass="33524">MKLTLALILSIIGLDAAAASKWLMAYTHRSLIAAMDTTDTASNKKQSLSLGITGGTDASYFGRTSPKRYPFYTADAVYNSKSGVFVYGTVWKMAGSYPSLDEIDVGIGYVYRITPKLTGTTSYSHFFFNRSTQLIRMISNNNFDIKNTYNWGPVKTSVAFDYMWGRANDIFLTPSISKYYETPFNIFSETDYLSFTPSFSMILGTQNFVERYSADQRADPDPTINYGHDIDNPNSARGNRQFKPLNYSLRIPIAYNRAHYTIEANTRFSVPVNAPGQIRNHQEVFFNLTFYYLFF</sequence>
<evidence type="ECO:0000313" key="1">
    <source>
        <dbReference type="EMBL" id="MBE9661674.1"/>
    </source>
</evidence>
<name>A0A929KU97_9SPHI</name>
<evidence type="ECO:0000313" key="2">
    <source>
        <dbReference type="Proteomes" id="UP000622475"/>
    </source>
</evidence>